<feature type="compositionally biased region" description="Basic and acidic residues" evidence="1">
    <location>
        <begin position="10"/>
        <end position="19"/>
    </location>
</feature>
<feature type="region of interest" description="Disordered" evidence="1">
    <location>
        <begin position="1"/>
        <end position="20"/>
    </location>
</feature>
<organism evidence="2 3">
    <name type="scientific">Paraglomus brasilianum</name>
    <dbReference type="NCBI Taxonomy" id="144538"/>
    <lineage>
        <taxon>Eukaryota</taxon>
        <taxon>Fungi</taxon>
        <taxon>Fungi incertae sedis</taxon>
        <taxon>Mucoromycota</taxon>
        <taxon>Glomeromycotina</taxon>
        <taxon>Glomeromycetes</taxon>
        <taxon>Paraglomerales</taxon>
        <taxon>Paraglomeraceae</taxon>
        <taxon>Paraglomus</taxon>
    </lineage>
</organism>
<accession>A0A9N9A3D2</accession>
<evidence type="ECO:0000256" key="1">
    <source>
        <dbReference type="SAM" id="MobiDB-lite"/>
    </source>
</evidence>
<feature type="compositionally biased region" description="Polar residues" evidence="1">
    <location>
        <begin position="166"/>
        <end position="194"/>
    </location>
</feature>
<dbReference type="OrthoDB" id="10249065at2759"/>
<feature type="region of interest" description="Disordered" evidence="1">
    <location>
        <begin position="138"/>
        <end position="194"/>
    </location>
</feature>
<gene>
    <name evidence="2" type="ORF">PBRASI_LOCUS3380</name>
</gene>
<keyword evidence="3" id="KW-1185">Reference proteome</keyword>
<evidence type="ECO:0000313" key="3">
    <source>
        <dbReference type="Proteomes" id="UP000789739"/>
    </source>
</evidence>
<proteinExistence type="predicted"/>
<dbReference type="EMBL" id="CAJVPI010000302">
    <property type="protein sequence ID" value="CAG8516244.1"/>
    <property type="molecule type" value="Genomic_DNA"/>
</dbReference>
<feature type="compositionally biased region" description="Acidic residues" evidence="1">
    <location>
        <begin position="152"/>
        <end position="165"/>
    </location>
</feature>
<dbReference type="Proteomes" id="UP000789739">
    <property type="component" value="Unassembled WGS sequence"/>
</dbReference>
<evidence type="ECO:0000313" key="2">
    <source>
        <dbReference type="EMBL" id="CAG8516244.1"/>
    </source>
</evidence>
<sequence>MSSNSLTNCEKAKTHEERSSWSIEAPGISGYYVRLVEGKLERRARFHYMNRDNAKEVEIEDEMADGDEYPTADSENTSHELLDFPFSIPGINCLSDKLSRPFPALRIFQYNATELNTTEEETAEKVLDFYTNMYDEVKEENQDNEVVRSEDDSSDADNWDDEDELSNVTPNISAQSSPNNTTAPARTTSTFNLTNENPRLETAGKKSCTEWNKKKKKLRAHRCSEARAGVGALNGHNDGVYCMAKNPRKITSLISVGGSDDDNVRLSGAGLSEYSEQLKARYKDLPYCKTIANPAYFLAIAAYSMNAQLLHQTKQKWASQKNPQCSPLLIKTPSYTQRDQVYATEETNYAQRTKTKRGKFHIQKREQYRIKAERKKKIIGVAK</sequence>
<feature type="compositionally biased region" description="Basic and acidic residues" evidence="1">
    <location>
        <begin position="138"/>
        <end position="151"/>
    </location>
</feature>
<protein>
    <submittedName>
        <fullName evidence="2">9084_t:CDS:1</fullName>
    </submittedName>
</protein>
<name>A0A9N9A3D2_9GLOM</name>
<comment type="caution">
    <text evidence="2">The sequence shown here is derived from an EMBL/GenBank/DDBJ whole genome shotgun (WGS) entry which is preliminary data.</text>
</comment>
<dbReference type="AlphaFoldDB" id="A0A9N9A3D2"/>
<reference evidence="2" key="1">
    <citation type="submission" date="2021-06" db="EMBL/GenBank/DDBJ databases">
        <authorList>
            <person name="Kallberg Y."/>
            <person name="Tangrot J."/>
            <person name="Rosling A."/>
        </authorList>
    </citation>
    <scope>NUCLEOTIDE SEQUENCE</scope>
    <source>
        <strain evidence="2">BR232B</strain>
    </source>
</reference>